<evidence type="ECO:0000313" key="1">
    <source>
        <dbReference type="EMBL" id="EHA52284.1"/>
    </source>
</evidence>
<dbReference type="Proteomes" id="UP000009058">
    <property type="component" value="Chromosome 3"/>
</dbReference>
<keyword evidence="2" id="KW-1185">Reference proteome</keyword>
<dbReference type="KEGG" id="mgr:MGG_16773"/>
<accession>G4N0F0</accession>
<protein>
    <submittedName>
        <fullName evidence="1">Uncharacterized protein</fullName>
    </submittedName>
</protein>
<reference key="2">
    <citation type="submission" date="2011-05" db="EMBL/GenBank/DDBJ databases">
        <title>The Genome Sequence of Magnaporthe oryzae 70-15.</title>
        <authorList>
            <consortium name="The Broad Institute Genome Sequencing Platform"/>
            <person name="Ma L.-J."/>
            <person name="Dead R."/>
            <person name="Young S.K."/>
            <person name="Zeng Q."/>
            <person name="Gargeya S."/>
            <person name="Fitzgerald M."/>
            <person name="Haas B."/>
            <person name="Abouelleil A."/>
            <person name="Alvarado L."/>
            <person name="Arachchi H.M."/>
            <person name="Berlin A."/>
            <person name="Brown A."/>
            <person name="Chapman S.B."/>
            <person name="Chen Z."/>
            <person name="Dunbar C."/>
            <person name="Freedman E."/>
            <person name="Gearin G."/>
            <person name="Gellesch M."/>
            <person name="Goldberg J."/>
            <person name="Griggs A."/>
            <person name="Gujja S."/>
            <person name="Heiman D."/>
            <person name="Howarth C."/>
            <person name="Larson L."/>
            <person name="Lui A."/>
            <person name="MacDonald P.J.P."/>
            <person name="Mehta T."/>
            <person name="Montmayeur A."/>
            <person name="Murphy C."/>
            <person name="Neiman D."/>
            <person name="Pearson M."/>
            <person name="Priest M."/>
            <person name="Roberts A."/>
            <person name="Saif S."/>
            <person name="Shea T."/>
            <person name="Shenoy N."/>
            <person name="Sisk P."/>
            <person name="Stolte C."/>
            <person name="Sykes S."/>
            <person name="Yandava C."/>
            <person name="Wortman J."/>
            <person name="Nusbaum C."/>
            <person name="Birren B."/>
        </authorList>
    </citation>
    <scope>NUCLEOTIDE SEQUENCE</scope>
    <source>
        <strain>70-15</strain>
    </source>
</reference>
<dbReference type="GeneID" id="12984276"/>
<organism evidence="1 2">
    <name type="scientific">Pyricularia oryzae (strain 70-15 / ATCC MYA-4617 / FGSC 8958)</name>
    <name type="common">Rice blast fungus</name>
    <name type="synonym">Magnaporthe oryzae</name>
    <dbReference type="NCBI Taxonomy" id="242507"/>
    <lineage>
        <taxon>Eukaryota</taxon>
        <taxon>Fungi</taxon>
        <taxon>Dikarya</taxon>
        <taxon>Ascomycota</taxon>
        <taxon>Pezizomycotina</taxon>
        <taxon>Sordariomycetes</taxon>
        <taxon>Sordariomycetidae</taxon>
        <taxon>Magnaporthales</taxon>
        <taxon>Pyriculariaceae</taxon>
        <taxon>Pyricularia</taxon>
    </lineage>
</organism>
<dbReference type="OrthoDB" id="10511745at2759"/>
<dbReference type="VEuPathDB" id="FungiDB:MGG_16773"/>
<dbReference type="HOGENOM" id="CLU_2050102_0_0_1"/>
<sequence>MLELKMTSVASSPHTTSFLLCASIVNGTPWARKKILDRNGLGSNFFFCCKRGQLGGFGMARPGKPGSPFSSPLYFPLYAKFWGSLVVKCKTLHGEELESPGVVGVGLTTRSSFFDHVRSP</sequence>
<reference evidence="1 2" key="1">
    <citation type="journal article" date="2005" name="Nature">
        <title>The genome sequence of the rice blast fungus Magnaporthe grisea.</title>
        <authorList>
            <person name="Dean R.A."/>
            <person name="Talbot N.J."/>
            <person name="Ebbole D.J."/>
            <person name="Farman M.L."/>
            <person name="Mitchell T.K."/>
            <person name="Orbach M.J."/>
            <person name="Thon M."/>
            <person name="Kulkarni R."/>
            <person name="Xu J.R."/>
            <person name="Pan H."/>
            <person name="Read N.D."/>
            <person name="Lee Y.H."/>
            <person name="Carbone I."/>
            <person name="Brown D."/>
            <person name="Oh Y.Y."/>
            <person name="Donofrio N."/>
            <person name="Jeong J.S."/>
            <person name="Soanes D.M."/>
            <person name="Djonovic S."/>
            <person name="Kolomiets E."/>
            <person name="Rehmeyer C."/>
            <person name="Li W."/>
            <person name="Harding M."/>
            <person name="Kim S."/>
            <person name="Lebrun M.H."/>
            <person name="Bohnert H."/>
            <person name="Coughlan S."/>
            <person name="Butler J."/>
            <person name="Calvo S."/>
            <person name="Ma L.J."/>
            <person name="Nicol R."/>
            <person name="Purcell S."/>
            <person name="Nusbaum C."/>
            <person name="Galagan J.E."/>
            <person name="Birren B.W."/>
        </authorList>
    </citation>
    <scope>NUCLEOTIDE SEQUENCE [LARGE SCALE GENOMIC DNA]</scope>
    <source>
        <strain evidence="2">70-15 / ATCC MYA-4617 / FGSC 8958</strain>
    </source>
</reference>
<evidence type="ECO:0000313" key="2">
    <source>
        <dbReference type="Proteomes" id="UP000009058"/>
    </source>
</evidence>
<dbReference type="RefSeq" id="XP_003712091.1">
    <property type="nucleotide sequence ID" value="XM_003712043.1"/>
</dbReference>
<gene>
    <name evidence="1" type="ORF">MGG_16773</name>
</gene>
<dbReference type="AlphaFoldDB" id="G4N0F0"/>
<dbReference type="EMBL" id="CM001233">
    <property type="protein sequence ID" value="EHA52284.1"/>
    <property type="molecule type" value="Genomic_DNA"/>
</dbReference>
<proteinExistence type="predicted"/>
<name>G4N0F0_PYRO7</name>
<dbReference type="InParanoid" id="G4N0F0"/>